<protein>
    <recommendedName>
        <fullName evidence="1">Kinesin-like protein KIF26A/B helical domain-containing protein</fullName>
    </recommendedName>
</protein>
<dbReference type="Proteomes" id="UP000887567">
    <property type="component" value="Unplaced"/>
</dbReference>
<dbReference type="GeneID" id="110254590"/>
<keyword evidence="3" id="KW-1185">Reference proteome</keyword>
<sequence>MHRHPMAEMRPSASDQVSWSPNVQAGVWCEKCNNRLVELKRQVLRMILPEIQSFFHSGTTPNTGSLSSRIFNQIRLPESHLKSWHADQCQVCSTHLNQLKWEAVSMVHTLEESQFLAYYNIPGYVVGPKADQVLRRLEKQKKKPITGEQVVERGLV</sequence>
<dbReference type="OrthoDB" id="8862460at2759"/>
<proteinExistence type="predicted"/>
<dbReference type="PANTHER" id="PTHR21608:SF7">
    <property type="entry name" value="KINESIN-LIKE PROTEIN CG14535"/>
    <property type="match status" value="1"/>
</dbReference>
<evidence type="ECO:0000313" key="3">
    <source>
        <dbReference type="Proteomes" id="UP000887567"/>
    </source>
</evidence>
<reference evidence="2" key="1">
    <citation type="submission" date="2022-11" db="UniProtKB">
        <authorList>
            <consortium name="EnsemblMetazoa"/>
        </authorList>
    </citation>
    <scope>IDENTIFICATION</scope>
</reference>
<dbReference type="GO" id="GO:0003777">
    <property type="term" value="F:microtubule motor activity"/>
    <property type="evidence" value="ECO:0007669"/>
    <property type="project" value="InterPro"/>
</dbReference>
<dbReference type="InterPro" id="IPR057090">
    <property type="entry name" value="HTH_KIF26A_B_1st"/>
</dbReference>
<accession>A0A913YA76</accession>
<dbReference type="GO" id="GO:0007018">
    <property type="term" value="P:microtubule-based movement"/>
    <property type="evidence" value="ECO:0007669"/>
    <property type="project" value="InterPro"/>
</dbReference>
<dbReference type="RefSeq" id="XP_020917260.1">
    <property type="nucleotide sequence ID" value="XM_021061601.2"/>
</dbReference>
<name>A0A913YA76_EXADI</name>
<feature type="domain" description="Kinesin-like protein KIF26A/B helical" evidence="1">
    <location>
        <begin position="26"/>
        <end position="114"/>
    </location>
</feature>
<dbReference type="EnsemblMetazoa" id="XM_021061601.2">
    <property type="protein sequence ID" value="XP_020917260.1"/>
    <property type="gene ID" value="LOC110254590"/>
</dbReference>
<dbReference type="InterPro" id="IPR027640">
    <property type="entry name" value="Kinesin-like_fam"/>
</dbReference>
<evidence type="ECO:0000313" key="2">
    <source>
        <dbReference type="EnsemblMetazoa" id="XP_020917260.1"/>
    </source>
</evidence>
<dbReference type="PANTHER" id="PTHR21608">
    <property type="entry name" value="KINESIN-LIKE PROTEIN CG14535"/>
    <property type="match status" value="1"/>
</dbReference>
<dbReference type="KEGG" id="epa:110254590"/>
<dbReference type="AlphaFoldDB" id="A0A913YA76"/>
<evidence type="ECO:0000259" key="1">
    <source>
        <dbReference type="Pfam" id="PF23081"/>
    </source>
</evidence>
<organism evidence="2 3">
    <name type="scientific">Exaiptasia diaphana</name>
    <name type="common">Tropical sea anemone</name>
    <name type="synonym">Aiptasia pulchella</name>
    <dbReference type="NCBI Taxonomy" id="2652724"/>
    <lineage>
        <taxon>Eukaryota</taxon>
        <taxon>Metazoa</taxon>
        <taxon>Cnidaria</taxon>
        <taxon>Anthozoa</taxon>
        <taxon>Hexacorallia</taxon>
        <taxon>Actiniaria</taxon>
        <taxon>Aiptasiidae</taxon>
        <taxon>Exaiptasia</taxon>
    </lineage>
</organism>
<dbReference type="Pfam" id="PF23081">
    <property type="entry name" value="HTH_KIF26A_B_1st"/>
    <property type="match status" value="1"/>
</dbReference>